<accession>A0ACB7TKA4</accession>
<keyword evidence="2" id="KW-1185">Reference proteome</keyword>
<protein>
    <submittedName>
        <fullName evidence="1">Uncharacterized protein</fullName>
    </submittedName>
</protein>
<name>A0ACB7TKA4_HYAAI</name>
<gene>
    <name evidence="1" type="ORF">HPB50_018548</name>
</gene>
<comment type="caution">
    <text evidence="1">The sequence shown here is derived from an EMBL/GenBank/DDBJ whole genome shotgun (WGS) entry which is preliminary data.</text>
</comment>
<dbReference type="EMBL" id="CM023481">
    <property type="protein sequence ID" value="KAH6947393.1"/>
    <property type="molecule type" value="Genomic_DNA"/>
</dbReference>
<sequence length="131" mass="14051">MRMDAGAGITPPPPFLTIPGTPAVPWTSLVPDFFKTTSWHPVPTNYHRPAVELSSFIASAQKDNAFSTHSPQRPPSRGGQTMQPKYTTQPSRPWRITSLPPSTSASNGTASESVTSFPVSQSPTSPSRCVS</sequence>
<dbReference type="Proteomes" id="UP000821845">
    <property type="component" value="Chromosome 1"/>
</dbReference>
<evidence type="ECO:0000313" key="1">
    <source>
        <dbReference type="EMBL" id="KAH6947393.1"/>
    </source>
</evidence>
<evidence type="ECO:0000313" key="2">
    <source>
        <dbReference type="Proteomes" id="UP000821845"/>
    </source>
</evidence>
<proteinExistence type="predicted"/>
<reference evidence="1" key="1">
    <citation type="submission" date="2020-05" db="EMBL/GenBank/DDBJ databases">
        <title>Large-scale comparative analyses of tick genomes elucidate their genetic diversity and vector capacities.</title>
        <authorList>
            <person name="Jia N."/>
            <person name="Wang J."/>
            <person name="Shi W."/>
            <person name="Du L."/>
            <person name="Sun Y."/>
            <person name="Zhan W."/>
            <person name="Jiang J."/>
            <person name="Wang Q."/>
            <person name="Zhang B."/>
            <person name="Ji P."/>
            <person name="Sakyi L.B."/>
            <person name="Cui X."/>
            <person name="Yuan T."/>
            <person name="Jiang B."/>
            <person name="Yang W."/>
            <person name="Lam T.T.-Y."/>
            <person name="Chang Q."/>
            <person name="Ding S."/>
            <person name="Wang X."/>
            <person name="Zhu J."/>
            <person name="Ruan X."/>
            <person name="Zhao L."/>
            <person name="Wei J."/>
            <person name="Que T."/>
            <person name="Du C."/>
            <person name="Cheng J."/>
            <person name="Dai P."/>
            <person name="Han X."/>
            <person name="Huang E."/>
            <person name="Gao Y."/>
            <person name="Liu J."/>
            <person name="Shao H."/>
            <person name="Ye R."/>
            <person name="Li L."/>
            <person name="Wei W."/>
            <person name="Wang X."/>
            <person name="Wang C."/>
            <person name="Yang T."/>
            <person name="Huo Q."/>
            <person name="Li W."/>
            <person name="Guo W."/>
            <person name="Chen H."/>
            <person name="Zhou L."/>
            <person name="Ni X."/>
            <person name="Tian J."/>
            <person name="Zhou Y."/>
            <person name="Sheng Y."/>
            <person name="Liu T."/>
            <person name="Pan Y."/>
            <person name="Xia L."/>
            <person name="Li J."/>
            <person name="Zhao F."/>
            <person name="Cao W."/>
        </authorList>
    </citation>
    <scope>NUCLEOTIDE SEQUENCE</scope>
    <source>
        <strain evidence="1">Hyas-2018</strain>
    </source>
</reference>
<organism evidence="1 2">
    <name type="scientific">Hyalomma asiaticum</name>
    <name type="common">Tick</name>
    <dbReference type="NCBI Taxonomy" id="266040"/>
    <lineage>
        <taxon>Eukaryota</taxon>
        <taxon>Metazoa</taxon>
        <taxon>Ecdysozoa</taxon>
        <taxon>Arthropoda</taxon>
        <taxon>Chelicerata</taxon>
        <taxon>Arachnida</taxon>
        <taxon>Acari</taxon>
        <taxon>Parasitiformes</taxon>
        <taxon>Ixodida</taxon>
        <taxon>Ixodoidea</taxon>
        <taxon>Ixodidae</taxon>
        <taxon>Hyalomminae</taxon>
        <taxon>Hyalomma</taxon>
    </lineage>
</organism>